<accession>A0A5B7FF82</accession>
<protein>
    <submittedName>
        <fullName evidence="2">Uncharacterized protein</fullName>
    </submittedName>
</protein>
<reference evidence="2 3" key="1">
    <citation type="submission" date="2019-05" db="EMBL/GenBank/DDBJ databases">
        <title>Another draft genome of Portunus trituberculatus and its Hox gene families provides insights of decapod evolution.</title>
        <authorList>
            <person name="Jeong J.-H."/>
            <person name="Song I."/>
            <person name="Kim S."/>
            <person name="Choi T."/>
            <person name="Kim D."/>
            <person name="Ryu S."/>
            <person name="Kim W."/>
        </authorList>
    </citation>
    <scope>NUCLEOTIDE SEQUENCE [LARGE SCALE GENOMIC DNA]</scope>
    <source>
        <tissue evidence="2">Muscle</tissue>
    </source>
</reference>
<dbReference type="EMBL" id="VSRR010006087">
    <property type="protein sequence ID" value="MPC44016.1"/>
    <property type="molecule type" value="Genomic_DNA"/>
</dbReference>
<proteinExistence type="predicted"/>
<keyword evidence="3" id="KW-1185">Reference proteome</keyword>
<organism evidence="2 3">
    <name type="scientific">Portunus trituberculatus</name>
    <name type="common">Swimming crab</name>
    <name type="synonym">Neptunus trituberculatus</name>
    <dbReference type="NCBI Taxonomy" id="210409"/>
    <lineage>
        <taxon>Eukaryota</taxon>
        <taxon>Metazoa</taxon>
        <taxon>Ecdysozoa</taxon>
        <taxon>Arthropoda</taxon>
        <taxon>Crustacea</taxon>
        <taxon>Multicrustacea</taxon>
        <taxon>Malacostraca</taxon>
        <taxon>Eumalacostraca</taxon>
        <taxon>Eucarida</taxon>
        <taxon>Decapoda</taxon>
        <taxon>Pleocyemata</taxon>
        <taxon>Brachyura</taxon>
        <taxon>Eubrachyura</taxon>
        <taxon>Portunoidea</taxon>
        <taxon>Portunidae</taxon>
        <taxon>Portuninae</taxon>
        <taxon>Portunus</taxon>
    </lineage>
</organism>
<evidence type="ECO:0000313" key="2">
    <source>
        <dbReference type="EMBL" id="MPC44016.1"/>
    </source>
</evidence>
<feature type="region of interest" description="Disordered" evidence="1">
    <location>
        <begin position="1"/>
        <end position="29"/>
    </location>
</feature>
<dbReference type="Proteomes" id="UP000324222">
    <property type="component" value="Unassembled WGS sequence"/>
</dbReference>
<sequence>MNKIGISHTEERGTHRQDQRVCASPSTAPPHPIPSVLPLHLLCLHLSKDGVSRRIGGHDLSLLQSLTVTFFTGCQLLGHRQDIAVFLEAAGGDGVGDRIFEGDTRLACNISSG</sequence>
<name>A0A5B7FF82_PORTR</name>
<evidence type="ECO:0000256" key="1">
    <source>
        <dbReference type="SAM" id="MobiDB-lite"/>
    </source>
</evidence>
<gene>
    <name evidence="2" type="ORF">E2C01_037675</name>
</gene>
<comment type="caution">
    <text evidence="2">The sequence shown here is derived from an EMBL/GenBank/DDBJ whole genome shotgun (WGS) entry which is preliminary data.</text>
</comment>
<dbReference type="AlphaFoldDB" id="A0A5B7FF82"/>
<evidence type="ECO:0000313" key="3">
    <source>
        <dbReference type="Proteomes" id="UP000324222"/>
    </source>
</evidence>
<feature type="compositionally biased region" description="Basic and acidic residues" evidence="1">
    <location>
        <begin position="8"/>
        <end position="19"/>
    </location>
</feature>